<feature type="chain" id="PRO_5013668094" description="Fe/B12 periplasmic-binding domain-containing protein" evidence="1">
    <location>
        <begin position="34"/>
        <end position="289"/>
    </location>
</feature>
<name>A0A2G8RE87_9RHOB</name>
<dbReference type="RefSeq" id="WP_245875655.1">
    <property type="nucleotide sequence ID" value="NZ_AWWI01000079.1"/>
</dbReference>
<dbReference type="Proteomes" id="UP000231259">
    <property type="component" value="Unassembled WGS sequence"/>
</dbReference>
<dbReference type="SUPFAM" id="SSF53807">
    <property type="entry name" value="Helical backbone' metal receptor"/>
    <property type="match status" value="1"/>
</dbReference>
<proteinExistence type="predicted"/>
<dbReference type="Gene3D" id="3.40.50.1980">
    <property type="entry name" value="Nitrogenase molybdenum iron protein domain"/>
    <property type="match status" value="2"/>
</dbReference>
<dbReference type="InterPro" id="IPR002491">
    <property type="entry name" value="ABC_transptr_periplasmic_BD"/>
</dbReference>
<dbReference type="Pfam" id="PF01497">
    <property type="entry name" value="Peripla_BP_2"/>
    <property type="match status" value="1"/>
</dbReference>
<sequence length="289" mass="30541">MRKDMTGQPRPRFDRMARAALILCALLPPGSTAADTLPRVASMNLCTDQLVLLLADPDQILSLSRLAGDPRSSSMATEATEYLQNSGGAEEIFALKPDVVLAGRYSDPTVVAMLRRLGLQVEQIPITSALSDIPQQIRAVGVVLHQETRAEALAAGVDARIAALGIAPPDAPVAAFFYPNGYSLGADTLSNDIVTHAGFRNLAQMLGMAGGGRLSLEQLVEHAPDVLISAPRYPGQSRSEDLAFHPALAGYAQAGRVVYSSSDWVCGTPLTLRAVADVAAVRATLEGEQ</sequence>
<dbReference type="EMBL" id="AWWI01000079">
    <property type="protein sequence ID" value="PIL19879.1"/>
    <property type="molecule type" value="Genomic_DNA"/>
</dbReference>
<feature type="signal peptide" evidence="1">
    <location>
        <begin position="1"/>
        <end position="33"/>
    </location>
</feature>
<accession>A0A2G8RE87</accession>
<evidence type="ECO:0000256" key="1">
    <source>
        <dbReference type="SAM" id="SignalP"/>
    </source>
</evidence>
<evidence type="ECO:0000313" key="3">
    <source>
        <dbReference type="EMBL" id="PIL19879.1"/>
    </source>
</evidence>
<feature type="domain" description="Fe/B12 periplasmic-binding" evidence="2">
    <location>
        <begin position="39"/>
        <end position="289"/>
    </location>
</feature>
<dbReference type="PROSITE" id="PS50983">
    <property type="entry name" value="FE_B12_PBP"/>
    <property type="match status" value="1"/>
</dbReference>
<comment type="caution">
    <text evidence="3">The sequence shown here is derived from an EMBL/GenBank/DDBJ whole genome shotgun (WGS) entry which is preliminary data.</text>
</comment>
<evidence type="ECO:0000313" key="4">
    <source>
        <dbReference type="Proteomes" id="UP000231259"/>
    </source>
</evidence>
<dbReference type="PANTHER" id="PTHR30535">
    <property type="entry name" value="VITAMIN B12-BINDING PROTEIN"/>
    <property type="match status" value="1"/>
</dbReference>
<organism evidence="3 4">
    <name type="scientific">Puniceibacterium antarcticum</name>
    <dbReference type="NCBI Taxonomy" id="1206336"/>
    <lineage>
        <taxon>Bacteria</taxon>
        <taxon>Pseudomonadati</taxon>
        <taxon>Pseudomonadota</taxon>
        <taxon>Alphaproteobacteria</taxon>
        <taxon>Rhodobacterales</taxon>
        <taxon>Paracoccaceae</taxon>
        <taxon>Puniceibacterium</taxon>
    </lineage>
</organism>
<evidence type="ECO:0000259" key="2">
    <source>
        <dbReference type="PROSITE" id="PS50983"/>
    </source>
</evidence>
<dbReference type="AlphaFoldDB" id="A0A2G8RE87"/>
<gene>
    <name evidence="3" type="ORF">P775_12435</name>
</gene>
<dbReference type="InterPro" id="IPR050902">
    <property type="entry name" value="ABC_Transporter_SBP"/>
</dbReference>
<protein>
    <recommendedName>
        <fullName evidence="2">Fe/B12 periplasmic-binding domain-containing protein</fullName>
    </recommendedName>
</protein>
<keyword evidence="4" id="KW-1185">Reference proteome</keyword>
<reference evidence="3 4" key="1">
    <citation type="submission" date="2013-09" db="EMBL/GenBank/DDBJ databases">
        <title>Genome sequencing of Phaeobacter antarcticus sp. nov. SM1211.</title>
        <authorList>
            <person name="Zhang X.-Y."/>
            <person name="Liu C."/>
            <person name="Chen X.-L."/>
            <person name="Xie B.-B."/>
            <person name="Qin Q.-L."/>
            <person name="Rong J.-C."/>
            <person name="Zhang Y.-Z."/>
        </authorList>
    </citation>
    <scope>NUCLEOTIDE SEQUENCE [LARGE SCALE GENOMIC DNA]</scope>
    <source>
        <strain evidence="3 4">SM1211</strain>
    </source>
</reference>
<dbReference type="PANTHER" id="PTHR30535:SF34">
    <property type="entry name" value="MOLYBDATE-BINDING PROTEIN MOLA"/>
    <property type="match status" value="1"/>
</dbReference>
<keyword evidence="1" id="KW-0732">Signal</keyword>